<sequence>PWGPPYEVRLPIHGPTDLCPPSAGKGGPPEAALIEADFPHSLEKKAGTTSHGFLCAHLGSETYLATLRPLKEPNVPLLYGFGRARQNEPPYPTATEAQDNVYSARFP</sequence>
<organism evidence="2 3">
    <name type="scientific">Crenichthys baileyi</name>
    <name type="common">White River springfish</name>
    <dbReference type="NCBI Taxonomy" id="28760"/>
    <lineage>
        <taxon>Eukaryota</taxon>
        <taxon>Metazoa</taxon>
        <taxon>Chordata</taxon>
        <taxon>Craniata</taxon>
        <taxon>Vertebrata</taxon>
        <taxon>Euteleostomi</taxon>
        <taxon>Actinopterygii</taxon>
        <taxon>Neopterygii</taxon>
        <taxon>Teleostei</taxon>
        <taxon>Neoteleostei</taxon>
        <taxon>Acanthomorphata</taxon>
        <taxon>Ovalentaria</taxon>
        <taxon>Atherinomorphae</taxon>
        <taxon>Cyprinodontiformes</taxon>
        <taxon>Goodeidae</taxon>
        <taxon>Crenichthys</taxon>
    </lineage>
</organism>
<dbReference type="EMBL" id="JAHHUM010001230">
    <property type="protein sequence ID" value="KAK5613276.1"/>
    <property type="molecule type" value="Genomic_DNA"/>
</dbReference>
<comment type="caution">
    <text evidence="2">The sequence shown here is derived from an EMBL/GenBank/DDBJ whole genome shotgun (WGS) entry which is preliminary data.</text>
</comment>
<evidence type="ECO:0000313" key="3">
    <source>
        <dbReference type="Proteomes" id="UP001311232"/>
    </source>
</evidence>
<dbReference type="AlphaFoldDB" id="A0AAV9RWE7"/>
<reference evidence="2 3" key="1">
    <citation type="submission" date="2021-06" db="EMBL/GenBank/DDBJ databases">
        <authorList>
            <person name="Palmer J.M."/>
        </authorList>
    </citation>
    <scope>NUCLEOTIDE SEQUENCE [LARGE SCALE GENOMIC DNA]</scope>
    <source>
        <strain evidence="2 3">MEX-2019</strain>
        <tissue evidence="2">Muscle</tissue>
    </source>
</reference>
<proteinExistence type="predicted"/>
<feature type="non-terminal residue" evidence="2">
    <location>
        <position position="1"/>
    </location>
</feature>
<feature type="region of interest" description="Disordered" evidence="1">
    <location>
        <begin position="85"/>
        <end position="107"/>
    </location>
</feature>
<protein>
    <submittedName>
        <fullName evidence="2">Uncharacterized protein</fullName>
    </submittedName>
</protein>
<accession>A0AAV9RWE7</accession>
<evidence type="ECO:0000313" key="2">
    <source>
        <dbReference type="EMBL" id="KAK5613276.1"/>
    </source>
</evidence>
<name>A0AAV9RWE7_9TELE</name>
<evidence type="ECO:0000256" key="1">
    <source>
        <dbReference type="SAM" id="MobiDB-lite"/>
    </source>
</evidence>
<gene>
    <name evidence="2" type="ORF">CRENBAI_024677</name>
</gene>
<keyword evidence="3" id="KW-1185">Reference proteome</keyword>
<dbReference type="Proteomes" id="UP001311232">
    <property type="component" value="Unassembled WGS sequence"/>
</dbReference>